<gene>
    <name evidence="1" type="ORF">S12H4_00318</name>
</gene>
<reference evidence="1" key="1">
    <citation type="journal article" date="2014" name="Front. Microbiol.">
        <title>High frequency of phylogenetically diverse reductive dehalogenase-homologous genes in deep subseafloor sedimentary metagenomes.</title>
        <authorList>
            <person name="Kawai M."/>
            <person name="Futagami T."/>
            <person name="Toyoda A."/>
            <person name="Takaki Y."/>
            <person name="Nishi S."/>
            <person name="Hori S."/>
            <person name="Arai W."/>
            <person name="Tsubouchi T."/>
            <person name="Morono Y."/>
            <person name="Uchiyama I."/>
            <person name="Ito T."/>
            <person name="Fujiyama A."/>
            <person name="Inagaki F."/>
            <person name="Takami H."/>
        </authorList>
    </citation>
    <scope>NUCLEOTIDE SEQUENCE</scope>
    <source>
        <strain evidence="1">Expedition CK06-06</strain>
    </source>
</reference>
<protein>
    <submittedName>
        <fullName evidence="1">Uncharacterized protein</fullName>
    </submittedName>
</protein>
<feature type="non-terminal residue" evidence="1">
    <location>
        <position position="1"/>
    </location>
</feature>
<accession>X1QJI2</accession>
<evidence type="ECO:0000313" key="1">
    <source>
        <dbReference type="EMBL" id="GAI68413.1"/>
    </source>
</evidence>
<dbReference type="AlphaFoldDB" id="X1QJI2"/>
<organism evidence="1">
    <name type="scientific">marine sediment metagenome</name>
    <dbReference type="NCBI Taxonomy" id="412755"/>
    <lineage>
        <taxon>unclassified sequences</taxon>
        <taxon>metagenomes</taxon>
        <taxon>ecological metagenomes</taxon>
    </lineage>
</organism>
<dbReference type="EMBL" id="BARW01000030">
    <property type="protein sequence ID" value="GAI68413.1"/>
    <property type="molecule type" value="Genomic_DNA"/>
</dbReference>
<name>X1QJI2_9ZZZZ</name>
<comment type="caution">
    <text evidence="1">The sequence shown here is derived from an EMBL/GenBank/DDBJ whole genome shotgun (WGS) entry which is preliminary data.</text>
</comment>
<proteinExistence type="predicted"/>
<sequence length="56" mass="6084">TGMGLENNIDVFNSFVCGHLLTSFLRQKKTPPLPVVLSGLMTGDLVDNNQLVRPEG</sequence>